<evidence type="ECO:0000313" key="1">
    <source>
        <dbReference type="EMBL" id="KZT67835.1"/>
    </source>
</evidence>
<keyword evidence="2" id="KW-1185">Reference proteome</keyword>
<organism evidence="1 2">
    <name type="scientific">Daedalea quercina L-15889</name>
    <dbReference type="NCBI Taxonomy" id="1314783"/>
    <lineage>
        <taxon>Eukaryota</taxon>
        <taxon>Fungi</taxon>
        <taxon>Dikarya</taxon>
        <taxon>Basidiomycota</taxon>
        <taxon>Agaricomycotina</taxon>
        <taxon>Agaricomycetes</taxon>
        <taxon>Polyporales</taxon>
        <taxon>Fomitopsis</taxon>
    </lineage>
</organism>
<reference evidence="1 2" key="1">
    <citation type="journal article" date="2016" name="Mol. Biol. Evol.">
        <title>Comparative Genomics of Early-Diverging Mushroom-Forming Fungi Provides Insights into the Origins of Lignocellulose Decay Capabilities.</title>
        <authorList>
            <person name="Nagy L.G."/>
            <person name="Riley R."/>
            <person name="Tritt A."/>
            <person name="Adam C."/>
            <person name="Daum C."/>
            <person name="Floudas D."/>
            <person name="Sun H."/>
            <person name="Yadav J.S."/>
            <person name="Pangilinan J."/>
            <person name="Larsson K.H."/>
            <person name="Matsuura K."/>
            <person name="Barry K."/>
            <person name="Labutti K."/>
            <person name="Kuo R."/>
            <person name="Ohm R.A."/>
            <person name="Bhattacharya S.S."/>
            <person name="Shirouzu T."/>
            <person name="Yoshinaga Y."/>
            <person name="Martin F.M."/>
            <person name="Grigoriev I.V."/>
            <person name="Hibbett D.S."/>
        </authorList>
    </citation>
    <scope>NUCLEOTIDE SEQUENCE [LARGE SCALE GENOMIC DNA]</scope>
    <source>
        <strain evidence="1 2">L-15889</strain>
    </source>
</reference>
<evidence type="ECO:0000313" key="2">
    <source>
        <dbReference type="Proteomes" id="UP000076727"/>
    </source>
</evidence>
<accession>A0A165P6Q6</accession>
<protein>
    <submittedName>
        <fullName evidence="1">Uncharacterized protein</fullName>
    </submittedName>
</protein>
<proteinExistence type="predicted"/>
<dbReference type="EMBL" id="KV429072">
    <property type="protein sequence ID" value="KZT67835.1"/>
    <property type="molecule type" value="Genomic_DNA"/>
</dbReference>
<name>A0A165P6Q6_9APHY</name>
<sequence length="196" mass="21952">MMALYFRTQRAPRGLPQVSMPNCSIQRKDRPASDYSLSLSRIKDSGITLVCDIRKLELQRLFRNVSTLTREACNLCPSVGPRHVSRNEAHLPTYRRGSSWRIDVPFHTYNCSCYRAYVEECSLTQDVPCASYIVASLESSGSRATAVNASQPLLQHYYSAFHGVFDPPRASGPFYGISDTQLGAMTRLGVIYQCKG</sequence>
<dbReference type="AlphaFoldDB" id="A0A165P6Q6"/>
<gene>
    <name evidence="1" type="ORF">DAEQUDRAFT_373794</name>
</gene>
<dbReference type="Proteomes" id="UP000076727">
    <property type="component" value="Unassembled WGS sequence"/>
</dbReference>